<reference evidence="2" key="1">
    <citation type="journal article" date="2012" name="PLoS Genet.">
        <title>Comparative analysis of the genomes of two field isolates of the rice blast fungus Magnaporthe oryzae.</title>
        <authorList>
            <person name="Xue M."/>
            <person name="Yang J."/>
            <person name="Li Z."/>
            <person name="Hu S."/>
            <person name="Yao N."/>
            <person name="Dean R.A."/>
            <person name="Zhao W."/>
            <person name="Shen M."/>
            <person name="Zhang H."/>
            <person name="Li C."/>
            <person name="Liu L."/>
            <person name="Cao L."/>
            <person name="Xu X."/>
            <person name="Xing Y."/>
            <person name="Hsiang T."/>
            <person name="Zhang Z."/>
            <person name="Xu J.R."/>
            <person name="Peng Y.L."/>
        </authorList>
    </citation>
    <scope>NUCLEOTIDE SEQUENCE</scope>
    <source>
        <strain evidence="2">Y34</strain>
    </source>
</reference>
<evidence type="ECO:0000313" key="2">
    <source>
        <dbReference type="EMBL" id="ELQ34699.1"/>
    </source>
</evidence>
<accession>A0AA97PHE2</accession>
<proteinExistence type="predicted"/>
<dbReference type="Proteomes" id="UP000011086">
    <property type="component" value="Unassembled WGS sequence"/>
</dbReference>
<evidence type="ECO:0000256" key="1">
    <source>
        <dbReference type="SAM" id="MobiDB-lite"/>
    </source>
</evidence>
<gene>
    <name evidence="2" type="ORF">OOU_Y34scaffold00748g18</name>
</gene>
<dbReference type="AlphaFoldDB" id="A0AA97PHE2"/>
<feature type="region of interest" description="Disordered" evidence="1">
    <location>
        <begin position="113"/>
        <end position="136"/>
    </location>
</feature>
<organism evidence="2">
    <name type="scientific">Pyricularia oryzae (strain Y34)</name>
    <name type="common">Rice blast fungus</name>
    <name type="synonym">Magnaporthe oryzae</name>
    <dbReference type="NCBI Taxonomy" id="1143189"/>
    <lineage>
        <taxon>Eukaryota</taxon>
        <taxon>Fungi</taxon>
        <taxon>Dikarya</taxon>
        <taxon>Ascomycota</taxon>
        <taxon>Pezizomycotina</taxon>
        <taxon>Sordariomycetes</taxon>
        <taxon>Sordariomycetidae</taxon>
        <taxon>Magnaporthales</taxon>
        <taxon>Pyriculariaceae</taxon>
        <taxon>Pyricularia</taxon>
    </lineage>
</organism>
<protein>
    <submittedName>
        <fullName evidence="2">Uncharacterized protein</fullName>
    </submittedName>
</protein>
<sequence>MDATAWPAPSKALMTFLDVIEYSSQMTRADIVAEANPSSSNQVLFAENVPPTESAAPAAMDAPNNTPVDGPPLVLFSSTSTVMPNRQAGAAAPAAVGDDNDLLKPGLVVVLPATTTPTPTTPVVETTTTAPASAAK</sequence>
<dbReference type="EMBL" id="JH793765">
    <property type="protein sequence ID" value="ELQ34699.1"/>
    <property type="molecule type" value="Genomic_DNA"/>
</dbReference>
<name>A0AA97PHE2_PYRO3</name>